<evidence type="ECO:0000313" key="3">
    <source>
        <dbReference type="RefSeq" id="XP_009790783.1"/>
    </source>
</evidence>
<feature type="region of interest" description="Disordered" evidence="1">
    <location>
        <begin position="208"/>
        <end position="239"/>
    </location>
</feature>
<dbReference type="KEGG" id="nsy:104238185"/>
<dbReference type="Proteomes" id="UP000189701">
    <property type="component" value="Unplaced"/>
</dbReference>
<sequence length="239" mass="27116">MAEVVEYSKFAREIWNELKESYGKADGVRVFELKKELAHIFQGSLNITSYFNKIKQLWDEIASISAGRTRVCSCRAKSAEDEEHRAYQFLMGLNNTYVQTRSNILMMKPLPSVGAMYSILLSDEKQRNVSAATQFPSTSAFFNVGVSRQSFPSKVNFESSKPNVTCKYYKKPRHTIEKCYKLHGYPPSFKFTKTPNIRKTVAHVEFTNHPESGTSDISTEHGTLPQSEDMSAILGLTKD</sequence>
<dbReference type="eggNOG" id="KOG0017">
    <property type="taxonomic scope" value="Eukaryota"/>
</dbReference>
<reference evidence="2" key="1">
    <citation type="journal article" date="2013" name="Genome Biol.">
        <title>Reference genomes and transcriptomes of Nicotiana sylvestris and Nicotiana tomentosiformis.</title>
        <authorList>
            <person name="Sierro N."/>
            <person name="Battey J.N."/>
            <person name="Ouadi S."/>
            <person name="Bovet L."/>
            <person name="Goepfert S."/>
            <person name="Bakaher N."/>
            <person name="Peitsch M.C."/>
            <person name="Ivanov N.V."/>
        </authorList>
    </citation>
    <scope>NUCLEOTIDE SEQUENCE [LARGE SCALE GENOMIC DNA]</scope>
</reference>
<dbReference type="PANTHER" id="PTHR34222">
    <property type="entry name" value="GAG_PRE-INTEGRS DOMAIN-CONTAINING PROTEIN"/>
    <property type="match status" value="1"/>
</dbReference>
<feature type="compositionally biased region" description="Polar residues" evidence="1">
    <location>
        <begin position="209"/>
        <end position="229"/>
    </location>
</feature>
<accession>A0A1U7XIT1</accession>
<protein>
    <submittedName>
        <fullName evidence="3">Uncharacterized protein LOC104238185</fullName>
    </submittedName>
</protein>
<evidence type="ECO:0000256" key="1">
    <source>
        <dbReference type="SAM" id="MobiDB-lite"/>
    </source>
</evidence>
<name>A0A1U7XIT1_NICSY</name>
<proteinExistence type="predicted"/>
<keyword evidence="2" id="KW-1185">Reference proteome</keyword>
<reference evidence="3" key="2">
    <citation type="submission" date="2025-08" db="UniProtKB">
        <authorList>
            <consortium name="RefSeq"/>
        </authorList>
    </citation>
    <scope>IDENTIFICATION</scope>
    <source>
        <tissue evidence="3">Leaf</tissue>
    </source>
</reference>
<dbReference type="GeneID" id="104238185"/>
<dbReference type="AlphaFoldDB" id="A0A1U7XIT1"/>
<organism evidence="2 3">
    <name type="scientific">Nicotiana sylvestris</name>
    <name type="common">Wood tobacco</name>
    <name type="synonym">South American tobacco</name>
    <dbReference type="NCBI Taxonomy" id="4096"/>
    <lineage>
        <taxon>Eukaryota</taxon>
        <taxon>Viridiplantae</taxon>
        <taxon>Streptophyta</taxon>
        <taxon>Embryophyta</taxon>
        <taxon>Tracheophyta</taxon>
        <taxon>Spermatophyta</taxon>
        <taxon>Magnoliopsida</taxon>
        <taxon>eudicotyledons</taxon>
        <taxon>Gunneridae</taxon>
        <taxon>Pentapetalae</taxon>
        <taxon>asterids</taxon>
        <taxon>lamiids</taxon>
        <taxon>Solanales</taxon>
        <taxon>Solanaceae</taxon>
        <taxon>Nicotianoideae</taxon>
        <taxon>Nicotianeae</taxon>
        <taxon>Nicotiana</taxon>
    </lineage>
</organism>
<evidence type="ECO:0000313" key="2">
    <source>
        <dbReference type="Proteomes" id="UP000189701"/>
    </source>
</evidence>
<gene>
    <name evidence="3" type="primary">LOC104238185</name>
</gene>
<dbReference type="RefSeq" id="XP_009790783.1">
    <property type="nucleotide sequence ID" value="XM_009792481.1"/>
</dbReference>
<dbReference type="PANTHER" id="PTHR34222:SF33">
    <property type="entry name" value="RETROTRANSPOSON GAG DOMAIN-CONTAINING PROTEIN"/>
    <property type="match status" value="1"/>
</dbReference>